<feature type="transmembrane region" description="Helical" evidence="7">
    <location>
        <begin position="205"/>
        <end position="229"/>
    </location>
</feature>
<keyword evidence="6 7" id="KW-0012">Acyltransferase</keyword>
<dbReference type="InterPro" id="IPR001594">
    <property type="entry name" value="Palmitoyltrfase_DHHC"/>
</dbReference>
<evidence type="ECO:0000256" key="4">
    <source>
        <dbReference type="ARBA" id="ARBA00022989"/>
    </source>
</evidence>
<dbReference type="Proteomes" id="UP001149090">
    <property type="component" value="Unassembled WGS sequence"/>
</dbReference>
<protein>
    <recommendedName>
        <fullName evidence="7">Palmitoyltransferase</fullName>
        <ecNumber evidence="7">2.3.1.225</ecNumber>
    </recommendedName>
</protein>
<evidence type="ECO:0000313" key="9">
    <source>
        <dbReference type="EMBL" id="KAJ5075535.1"/>
    </source>
</evidence>
<reference evidence="9" key="1">
    <citation type="submission" date="2022-10" db="EMBL/GenBank/DDBJ databases">
        <title>Novel sulphate-reducing endosymbionts in the free-living metamonad Anaeramoeba.</title>
        <authorList>
            <person name="Jerlstrom-Hultqvist J."/>
            <person name="Cepicka I."/>
            <person name="Gallot-Lavallee L."/>
            <person name="Salas-Leiva D."/>
            <person name="Curtis B.A."/>
            <person name="Zahonova K."/>
            <person name="Pipaliya S."/>
            <person name="Dacks J."/>
            <person name="Roger A.J."/>
        </authorList>
    </citation>
    <scope>NUCLEOTIDE SEQUENCE</scope>
    <source>
        <strain evidence="9">BMAN</strain>
    </source>
</reference>
<comment type="similarity">
    <text evidence="7">Belongs to the DHHC palmitoyltransferase family.</text>
</comment>
<dbReference type="InterPro" id="IPR039859">
    <property type="entry name" value="PFA4/ZDH16/20/ERF2-like"/>
</dbReference>
<feature type="transmembrane region" description="Helical" evidence="7">
    <location>
        <begin position="69"/>
        <end position="100"/>
    </location>
</feature>
<feature type="domain" description="Palmitoyltransferase DHHC" evidence="8">
    <location>
        <begin position="160"/>
        <end position="304"/>
    </location>
</feature>
<gene>
    <name evidence="9" type="ORF">M0811_07105</name>
</gene>
<dbReference type="OMA" id="PARSKWC"/>
<dbReference type="GO" id="GO:0005783">
    <property type="term" value="C:endoplasmic reticulum"/>
    <property type="evidence" value="ECO:0007669"/>
    <property type="project" value="TreeGrafter"/>
</dbReference>
<proteinExistence type="inferred from homology"/>
<comment type="catalytic activity">
    <reaction evidence="7">
        <text>L-cysteinyl-[protein] + hexadecanoyl-CoA = S-hexadecanoyl-L-cysteinyl-[protein] + CoA</text>
        <dbReference type="Rhea" id="RHEA:36683"/>
        <dbReference type="Rhea" id="RHEA-COMP:10131"/>
        <dbReference type="Rhea" id="RHEA-COMP:11032"/>
        <dbReference type="ChEBI" id="CHEBI:29950"/>
        <dbReference type="ChEBI" id="CHEBI:57287"/>
        <dbReference type="ChEBI" id="CHEBI:57379"/>
        <dbReference type="ChEBI" id="CHEBI:74151"/>
        <dbReference type="EC" id="2.3.1.225"/>
    </reaction>
</comment>
<evidence type="ECO:0000256" key="2">
    <source>
        <dbReference type="ARBA" id="ARBA00022679"/>
    </source>
</evidence>
<sequence length="326" mass="38448">MDFFLFIFVYVGFLSFIVYVLLFGQSESNRNGFIGYVHSILTYEIWAFLKKMLVKIFGKSADTFLKKIVVYMCLTWNPFMMLFYVAILIGGFFVFFVWAFPEIIQIPTISSWNYVYIFLIIANVITTFLLCVFTDPGSITKDNVDIYLTHFPPDNLIFFPKFCETCKIQRPARSKHCRFVNKCVARYDHYCGWVANTMGLNNYRYFVLFLIANMIMCSYASYIIFRILYYNVKNSSILDLVFFDKYGNPSPISFSHILRYIIVEYRALFGLLIMVFMMGIVLFAFVAYHLYLIATNTTTNETFRYADLKEEIHMFENFKASQEQKD</sequence>
<evidence type="ECO:0000256" key="5">
    <source>
        <dbReference type="ARBA" id="ARBA00023136"/>
    </source>
</evidence>
<feature type="transmembrane region" description="Helical" evidence="7">
    <location>
        <begin position="32"/>
        <end position="49"/>
    </location>
</feature>
<dbReference type="PROSITE" id="PS50216">
    <property type="entry name" value="DHHC"/>
    <property type="match status" value="1"/>
</dbReference>
<dbReference type="GO" id="GO:0005794">
    <property type="term" value="C:Golgi apparatus"/>
    <property type="evidence" value="ECO:0007669"/>
    <property type="project" value="TreeGrafter"/>
</dbReference>
<keyword evidence="4 7" id="KW-1133">Transmembrane helix</keyword>
<dbReference type="EC" id="2.3.1.225" evidence="7"/>
<name>A0A9Q0LN18_ANAIG</name>
<keyword evidence="10" id="KW-1185">Reference proteome</keyword>
<keyword evidence="2 7" id="KW-0808">Transferase</keyword>
<evidence type="ECO:0000313" key="10">
    <source>
        <dbReference type="Proteomes" id="UP001149090"/>
    </source>
</evidence>
<evidence type="ECO:0000256" key="3">
    <source>
        <dbReference type="ARBA" id="ARBA00022692"/>
    </source>
</evidence>
<keyword evidence="3 7" id="KW-0812">Transmembrane</keyword>
<evidence type="ECO:0000256" key="7">
    <source>
        <dbReference type="RuleBase" id="RU079119"/>
    </source>
</evidence>
<comment type="subcellular location">
    <subcellularLocation>
        <location evidence="1">Membrane</location>
        <topology evidence="1">Multi-pass membrane protein</topology>
    </subcellularLocation>
</comment>
<dbReference type="PANTHER" id="PTHR22883">
    <property type="entry name" value="ZINC FINGER DHHC DOMAIN CONTAINING PROTEIN"/>
    <property type="match status" value="1"/>
</dbReference>
<dbReference type="GO" id="GO:0019706">
    <property type="term" value="F:protein-cysteine S-palmitoyltransferase activity"/>
    <property type="evidence" value="ECO:0007669"/>
    <property type="project" value="UniProtKB-EC"/>
</dbReference>
<dbReference type="AlphaFoldDB" id="A0A9Q0LN18"/>
<comment type="domain">
    <text evidence="7">The DHHC domain is required for palmitoyltransferase activity.</text>
</comment>
<evidence type="ECO:0000256" key="1">
    <source>
        <dbReference type="ARBA" id="ARBA00004141"/>
    </source>
</evidence>
<keyword evidence="5 7" id="KW-0472">Membrane</keyword>
<evidence type="ECO:0000256" key="6">
    <source>
        <dbReference type="ARBA" id="ARBA00023315"/>
    </source>
</evidence>
<dbReference type="Pfam" id="PF01529">
    <property type="entry name" value="DHHC"/>
    <property type="match status" value="1"/>
</dbReference>
<accession>A0A9Q0LN18</accession>
<feature type="transmembrane region" description="Helical" evidence="7">
    <location>
        <begin position="268"/>
        <end position="294"/>
    </location>
</feature>
<comment type="caution">
    <text evidence="9">The sequence shown here is derived from an EMBL/GenBank/DDBJ whole genome shotgun (WGS) entry which is preliminary data.</text>
</comment>
<feature type="transmembrane region" description="Helical" evidence="7">
    <location>
        <begin position="112"/>
        <end position="133"/>
    </location>
</feature>
<dbReference type="GO" id="GO:0006612">
    <property type="term" value="P:protein targeting to membrane"/>
    <property type="evidence" value="ECO:0007669"/>
    <property type="project" value="TreeGrafter"/>
</dbReference>
<organism evidence="9 10">
    <name type="scientific">Anaeramoeba ignava</name>
    <name type="common">Anaerobic marine amoeba</name>
    <dbReference type="NCBI Taxonomy" id="1746090"/>
    <lineage>
        <taxon>Eukaryota</taxon>
        <taxon>Metamonada</taxon>
        <taxon>Anaeramoebidae</taxon>
        <taxon>Anaeramoeba</taxon>
    </lineage>
</organism>
<dbReference type="OrthoDB" id="5977743at2759"/>
<dbReference type="GO" id="GO:0016020">
    <property type="term" value="C:membrane"/>
    <property type="evidence" value="ECO:0007669"/>
    <property type="project" value="UniProtKB-SubCell"/>
</dbReference>
<feature type="transmembrane region" description="Helical" evidence="7">
    <location>
        <begin position="7"/>
        <end position="26"/>
    </location>
</feature>
<evidence type="ECO:0000259" key="8">
    <source>
        <dbReference type="Pfam" id="PF01529"/>
    </source>
</evidence>
<dbReference type="EMBL" id="JAPDFW010000064">
    <property type="protein sequence ID" value="KAJ5075535.1"/>
    <property type="molecule type" value="Genomic_DNA"/>
</dbReference>